<organism evidence="2 3">
    <name type="scientific">Mucuna pruriens</name>
    <name type="common">Velvet bean</name>
    <name type="synonym">Dolichos pruriens</name>
    <dbReference type="NCBI Taxonomy" id="157652"/>
    <lineage>
        <taxon>Eukaryota</taxon>
        <taxon>Viridiplantae</taxon>
        <taxon>Streptophyta</taxon>
        <taxon>Embryophyta</taxon>
        <taxon>Tracheophyta</taxon>
        <taxon>Spermatophyta</taxon>
        <taxon>Magnoliopsida</taxon>
        <taxon>eudicotyledons</taxon>
        <taxon>Gunneridae</taxon>
        <taxon>Pentapetalae</taxon>
        <taxon>rosids</taxon>
        <taxon>fabids</taxon>
        <taxon>Fabales</taxon>
        <taxon>Fabaceae</taxon>
        <taxon>Papilionoideae</taxon>
        <taxon>50 kb inversion clade</taxon>
        <taxon>NPAAA clade</taxon>
        <taxon>indigoferoid/millettioid clade</taxon>
        <taxon>Phaseoleae</taxon>
        <taxon>Mucuna</taxon>
    </lineage>
</organism>
<protein>
    <submittedName>
        <fullName evidence="2">Uncharacterized protein</fullName>
    </submittedName>
</protein>
<keyword evidence="1" id="KW-0472">Membrane</keyword>
<feature type="transmembrane region" description="Helical" evidence="1">
    <location>
        <begin position="12"/>
        <end position="33"/>
    </location>
</feature>
<keyword evidence="1" id="KW-1133">Transmembrane helix</keyword>
<keyword evidence="1" id="KW-0812">Transmembrane</keyword>
<sequence>MSSGGYPRLNSLAITYIGSIRTSLLVRLILTLMKGPSRDLFKADWTLLSKLIYISFILCYVLFNTTKEKRQRIFSQRISTPMFCPVGAISFCSKRWLRKG</sequence>
<feature type="non-terminal residue" evidence="2">
    <location>
        <position position="1"/>
    </location>
</feature>
<reference evidence="2" key="1">
    <citation type="submission" date="2018-05" db="EMBL/GenBank/DDBJ databases">
        <title>Draft genome of Mucuna pruriens seed.</title>
        <authorList>
            <person name="Nnadi N.E."/>
            <person name="Vos R."/>
            <person name="Hasami M.H."/>
            <person name="Devisetty U.K."/>
            <person name="Aguiy J.C."/>
        </authorList>
    </citation>
    <scope>NUCLEOTIDE SEQUENCE [LARGE SCALE GENOMIC DNA]</scope>
    <source>
        <strain evidence="2">JCA_2017</strain>
    </source>
</reference>
<gene>
    <name evidence="2" type="ORF">CR513_38347</name>
</gene>
<evidence type="ECO:0000256" key="1">
    <source>
        <dbReference type="SAM" id="Phobius"/>
    </source>
</evidence>
<comment type="caution">
    <text evidence="2">The sequence shown here is derived from an EMBL/GenBank/DDBJ whole genome shotgun (WGS) entry which is preliminary data.</text>
</comment>
<keyword evidence="3" id="KW-1185">Reference proteome</keyword>
<evidence type="ECO:0000313" key="3">
    <source>
        <dbReference type="Proteomes" id="UP000257109"/>
    </source>
</evidence>
<dbReference type="EMBL" id="QJKJ01008030">
    <property type="protein sequence ID" value="RDX81027.1"/>
    <property type="molecule type" value="Genomic_DNA"/>
</dbReference>
<dbReference type="Proteomes" id="UP000257109">
    <property type="component" value="Unassembled WGS sequence"/>
</dbReference>
<name>A0A371FRS4_MUCPR</name>
<accession>A0A371FRS4</accession>
<evidence type="ECO:0000313" key="2">
    <source>
        <dbReference type="EMBL" id="RDX81027.1"/>
    </source>
</evidence>
<feature type="transmembrane region" description="Helical" evidence="1">
    <location>
        <begin position="45"/>
        <end position="63"/>
    </location>
</feature>
<proteinExistence type="predicted"/>
<dbReference type="AlphaFoldDB" id="A0A371FRS4"/>